<keyword evidence="6" id="KW-0408">Iron</keyword>
<keyword evidence="13" id="KW-0732">Signal</keyword>
<organism evidence="16 17">
    <name type="scientific">Cognaticolwellia beringensis</name>
    <dbReference type="NCBI Taxonomy" id="1967665"/>
    <lineage>
        <taxon>Bacteria</taxon>
        <taxon>Pseudomonadati</taxon>
        <taxon>Pseudomonadota</taxon>
        <taxon>Gammaproteobacteria</taxon>
        <taxon>Alteromonadales</taxon>
        <taxon>Colwelliaceae</taxon>
        <taxon>Cognaticolwellia</taxon>
    </lineage>
</organism>
<evidence type="ECO:0000256" key="6">
    <source>
        <dbReference type="ARBA" id="ARBA00023004"/>
    </source>
</evidence>
<dbReference type="PANTHER" id="PTHR32552">
    <property type="entry name" value="FERRICHROME IRON RECEPTOR-RELATED"/>
    <property type="match status" value="1"/>
</dbReference>
<evidence type="ECO:0000256" key="2">
    <source>
        <dbReference type="ARBA" id="ARBA00022448"/>
    </source>
</evidence>
<dbReference type="InterPro" id="IPR039426">
    <property type="entry name" value="TonB-dep_rcpt-like"/>
</dbReference>
<feature type="signal peptide" evidence="13">
    <location>
        <begin position="1"/>
        <end position="21"/>
    </location>
</feature>
<dbReference type="Pfam" id="PF00593">
    <property type="entry name" value="TonB_dep_Rec_b-barrel"/>
    <property type="match status" value="1"/>
</dbReference>
<dbReference type="AlphaFoldDB" id="A0A222GBI9"/>
<dbReference type="SUPFAM" id="SSF56935">
    <property type="entry name" value="Porins"/>
    <property type="match status" value="1"/>
</dbReference>
<protein>
    <submittedName>
        <fullName evidence="16">TonB-dependent receptor</fullName>
    </submittedName>
</protein>
<dbReference type="InterPro" id="IPR036942">
    <property type="entry name" value="Beta-barrel_TonB_sf"/>
</dbReference>
<reference evidence="16 17" key="1">
    <citation type="submission" date="2017-08" db="EMBL/GenBank/DDBJ databases">
        <title>Complete genome of Colwellia sp. NB097-1, a psychrophile bacterium ioslated from Bering Sea.</title>
        <authorList>
            <person name="Chen X."/>
        </authorList>
    </citation>
    <scope>NUCLEOTIDE SEQUENCE [LARGE SCALE GENOMIC DNA]</scope>
    <source>
        <strain evidence="16 17">NB097-1</strain>
    </source>
</reference>
<evidence type="ECO:0000256" key="12">
    <source>
        <dbReference type="RuleBase" id="RU003357"/>
    </source>
</evidence>
<feature type="domain" description="TonB-dependent receptor plug" evidence="15">
    <location>
        <begin position="46"/>
        <end position="152"/>
    </location>
</feature>
<keyword evidence="9 11" id="KW-0472">Membrane</keyword>
<evidence type="ECO:0000256" key="11">
    <source>
        <dbReference type="PROSITE-ProRule" id="PRU01360"/>
    </source>
</evidence>
<keyword evidence="16" id="KW-0675">Receptor</keyword>
<evidence type="ECO:0000256" key="3">
    <source>
        <dbReference type="ARBA" id="ARBA00022452"/>
    </source>
</evidence>
<evidence type="ECO:0000256" key="7">
    <source>
        <dbReference type="ARBA" id="ARBA00023065"/>
    </source>
</evidence>
<keyword evidence="4" id="KW-0410">Iron transport</keyword>
<dbReference type="InterPro" id="IPR000531">
    <property type="entry name" value="Beta-barrel_TonB"/>
</dbReference>
<keyword evidence="10 11" id="KW-0998">Cell outer membrane</keyword>
<dbReference type="PANTHER" id="PTHR32552:SF81">
    <property type="entry name" value="TONB-DEPENDENT OUTER MEMBRANE RECEPTOR"/>
    <property type="match status" value="1"/>
</dbReference>
<dbReference type="RefSeq" id="WP_081153055.1">
    <property type="nucleotide sequence ID" value="NZ_CP020465.1"/>
</dbReference>
<dbReference type="EMBL" id="CP020465">
    <property type="protein sequence ID" value="ASP49217.1"/>
    <property type="molecule type" value="Genomic_DNA"/>
</dbReference>
<dbReference type="Gene3D" id="2.40.170.20">
    <property type="entry name" value="TonB-dependent receptor, beta-barrel domain"/>
    <property type="match status" value="1"/>
</dbReference>
<keyword evidence="17" id="KW-1185">Reference proteome</keyword>
<evidence type="ECO:0000256" key="8">
    <source>
        <dbReference type="ARBA" id="ARBA00023077"/>
    </source>
</evidence>
<evidence type="ECO:0000256" key="4">
    <source>
        <dbReference type="ARBA" id="ARBA00022496"/>
    </source>
</evidence>
<evidence type="ECO:0000256" key="9">
    <source>
        <dbReference type="ARBA" id="ARBA00023136"/>
    </source>
</evidence>
<dbReference type="PROSITE" id="PS52016">
    <property type="entry name" value="TONB_DEPENDENT_REC_3"/>
    <property type="match status" value="1"/>
</dbReference>
<gene>
    <name evidence="16" type="ORF">B5D82_16450</name>
</gene>
<keyword evidence="3 11" id="KW-1134">Transmembrane beta strand</keyword>
<dbReference type="GO" id="GO:0009279">
    <property type="term" value="C:cell outer membrane"/>
    <property type="evidence" value="ECO:0007669"/>
    <property type="project" value="UniProtKB-SubCell"/>
</dbReference>
<keyword evidence="2 11" id="KW-0813">Transport</keyword>
<keyword evidence="5 11" id="KW-0812">Transmembrane</keyword>
<evidence type="ECO:0000313" key="17">
    <source>
        <dbReference type="Proteomes" id="UP000202259"/>
    </source>
</evidence>
<comment type="subcellular location">
    <subcellularLocation>
        <location evidence="1 11">Cell outer membrane</location>
        <topology evidence="1 11">Multi-pass membrane protein</topology>
    </subcellularLocation>
</comment>
<evidence type="ECO:0000259" key="14">
    <source>
        <dbReference type="Pfam" id="PF00593"/>
    </source>
</evidence>
<dbReference type="InterPro" id="IPR012910">
    <property type="entry name" value="Plug_dom"/>
</dbReference>
<name>A0A222GBI9_9GAMM</name>
<dbReference type="KEGG" id="cber:B5D82_16450"/>
<dbReference type="GO" id="GO:0006826">
    <property type="term" value="P:iron ion transport"/>
    <property type="evidence" value="ECO:0007669"/>
    <property type="project" value="UniProtKB-KW"/>
</dbReference>
<evidence type="ECO:0000259" key="15">
    <source>
        <dbReference type="Pfam" id="PF07715"/>
    </source>
</evidence>
<keyword evidence="7" id="KW-0406">Ion transport</keyword>
<dbReference type="OrthoDB" id="7051185at2"/>
<accession>A0A222GBI9</accession>
<evidence type="ECO:0000313" key="16">
    <source>
        <dbReference type="EMBL" id="ASP49217.1"/>
    </source>
</evidence>
<evidence type="ECO:0000256" key="10">
    <source>
        <dbReference type="ARBA" id="ARBA00023237"/>
    </source>
</evidence>
<dbReference type="Pfam" id="PF07715">
    <property type="entry name" value="Plug"/>
    <property type="match status" value="1"/>
</dbReference>
<feature type="chain" id="PRO_5012013536" evidence="13">
    <location>
        <begin position="22"/>
        <end position="762"/>
    </location>
</feature>
<evidence type="ECO:0000256" key="5">
    <source>
        <dbReference type="ARBA" id="ARBA00022692"/>
    </source>
</evidence>
<keyword evidence="8 12" id="KW-0798">TonB box</keyword>
<comment type="similarity">
    <text evidence="11 12">Belongs to the TonB-dependent receptor family.</text>
</comment>
<sequence length="762" mass="84118">MNLKTALIAPHLFKLSPLVLALGLNNAVASEIEVIEVQVQKRTQSVQDVPVAVSAFNGDMMDQLRIEDVRGLVDLTPGFNGKTEDSFIDALSIRGIGTNDFGIGGDPSVAIFTDGLWSGRNGGVQMSFYDMERAEVVKGPQGTLFGRNAIAGGINITTNKPISDFEAKIGVTVAQFDTQEVTGMVNIPLSENWYFRAAGNFISKGAWLENIAGGGDLGASEISSTRLSLRYEGDDVDAVFRATYEDREQDPSVYWTEISAVAEDKVNIDYGNDKGYDRGEILSLQANVEFTLSDEYLLTSITGYKTYDFAYLEDFDAQPELINNYGQDQTVDYASQELRLNYQGDGTINWFIGASVYQEDIDATFINSYDEDALCKAVSLTDSTDFDGPAAGCDDVNWETYWEDDINPSDLLTNKPETNIDILKNTGWSIYGDITWQATEKLDLTLGGRYTEDTKDMSIEVLDSGGALGNTFVFEWYTDGPVQAKDTWSDFTPRIAAVYELTDDINVYANAAKGYKSGGYSTFGIMNDGSQEYGGPLAAGSEPLAFEPETTTSYEIGSKMMLLDNSMQLNLAYFTYDYQDLQMIIFESGSQLVKNVGEAKNHGIEADLHWTPTDNWDLRVAGAWMDSEITKEIEAGDGTLGNKLPMAPELSGSLVTSYFHYMDSGIVTLMAKWVYQSEIYGGPGNYETAKVDSWNELGLRAMFESNDDWSVSLYIDNVTDADYYERGWENADADNKNGFGLVNTFVWPAKPRTVGVSFDMTF</sequence>
<feature type="domain" description="TonB-dependent receptor-like beta-barrel" evidence="14">
    <location>
        <begin position="233"/>
        <end position="718"/>
    </location>
</feature>
<proteinExistence type="inferred from homology"/>
<evidence type="ECO:0000256" key="1">
    <source>
        <dbReference type="ARBA" id="ARBA00004571"/>
    </source>
</evidence>
<evidence type="ECO:0000256" key="13">
    <source>
        <dbReference type="SAM" id="SignalP"/>
    </source>
</evidence>
<dbReference type="Proteomes" id="UP000202259">
    <property type="component" value="Chromosome"/>
</dbReference>